<accession>A0A951PBL9</accession>
<keyword evidence="2" id="KW-0808">Transferase</keyword>
<sequence length="403" mass="45166">MQSPSVQLPASNPALCKAIAQRIAANPQQRITFAEFMELALYHPQLGYYATNRAEAGIQRDFFTSAHLGRDFGELLAVQFAEIWAQLGRPQPFTLVEMGAGQGLLVQDVVRYLHQHHFDCFEALEYIIIERSAGLVAAQQARLQKLSQSWGNLRWQTWEQIPVDSLVGCCFSNELVDALPVHQVVAVDGRLQEVYVVQSESQQIREFSELLAEPSTVRLTEYFESLGIDLLKPPYAAGYRTEVNLAGLDWMATVAERLRRGYVITIDYGYLAERYYRPSRSQGTLQCYYQHRHHDDPYAAVGMQDITAHVDFTALGRQGEHFGLETVGFTQQGLFLMALGMGDRIAALSQPDPDVTAQDILQQRETLHALIDPAGLGNFGVLVQRKDIATLEPLKGLTIPPLF</sequence>
<dbReference type="GO" id="GO:0035243">
    <property type="term" value="F:protein-arginine omega-N symmetric methyltransferase activity"/>
    <property type="evidence" value="ECO:0007669"/>
    <property type="project" value="TreeGrafter"/>
</dbReference>
<organism evidence="3 4">
    <name type="scientific">Pegethrix bostrychoides GSE-TBD4-15B</name>
    <dbReference type="NCBI Taxonomy" id="2839662"/>
    <lineage>
        <taxon>Bacteria</taxon>
        <taxon>Bacillati</taxon>
        <taxon>Cyanobacteriota</taxon>
        <taxon>Cyanophyceae</taxon>
        <taxon>Oculatellales</taxon>
        <taxon>Oculatellaceae</taxon>
        <taxon>Pegethrix</taxon>
    </lineage>
</organism>
<dbReference type="EMBL" id="JAHHHV010000069">
    <property type="protein sequence ID" value="MBW4466549.1"/>
    <property type="molecule type" value="Genomic_DNA"/>
</dbReference>
<comment type="caution">
    <text evidence="3">The sequence shown here is derived from an EMBL/GenBank/DDBJ whole genome shotgun (WGS) entry which is preliminary data.</text>
</comment>
<dbReference type="Pfam" id="PF02636">
    <property type="entry name" value="Methyltransf_28"/>
    <property type="match status" value="1"/>
</dbReference>
<dbReference type="InterPro" id="IPR029063">
    <property type="entry name" value="SAM-dependent_MTases_sf"/>
</dbReference>
<proteinExistence type="predicted"/>
<name>A0A951PBL9_9CYAN</name>
<evidence type="ECO:0000313" key="3">
    <source>
        <dbReference type="EMBL" id="MBW4466549.1"/>
    </source>
</evidence>
<protein>
    <submittedName>
        <fullName evidence="3">Class I SAM-dependent methyltransferase</fullName>
    </submittedName>
</protein>
<dbReference type="PANTHER" id="PTHR12049">
    <property type="entry name" value="PROTEIN ARGININE METHYLTRANSFERASE NDUFAF7, MITOCHONDRIAL"/>
    <property type="match status" value="1"/>
</dbReference>
<keyword evidence="1 3" id="KW-0489">Methyltransferase</keyword>
<dbReference type="AlphaFoldDB" id="A0A951PBL9"/>
<dbReference type="InterPro" id="IPR038375">
    <property type="entry name" value="NDUFAF7_sf"/>
</dbReference>
<gene>
    <name evidence="3" type="ORF">KME07_14085</name>
</gene>
<reference evidence="3" key="2">
    <citation type="journal article" date="2022" name="Microbiol. Resour. Announc.">
        <title>Metagenome Sequencing to Explore Phylogenomics of Terrestrial Cyanobacteria.</title>
        <authorList>
            <person name="Ward R.D."/>
            <person name="Stajich J.E."/>
            <person name="Johansen J.R."/>
            <person name="Huntemann M."/>
            <person name="Clum A."/>
            <person name="Foster B."/>
            <person name="Foster B."/>
            <person name="Roux S."/>
            <person name="Palaniappan K."/>
            <person name="Varghese N."/>
            <person name="Mukherjee S."/>
            <person name="Reddy T.B.K."/>
            <person name="Daum C."/>
            <person name="Copeland A."/>
            <person name="Chen I.A."/>
            <person name="Ivanova N.N."/>
            <person name="Kyrpides N.C."/>
            <person name="Shapiro N."/>
            <person name="Eloe-Fadrosh E.A."/>
            <person name="Pietrasiak N."/>
        </authorList>
    </citation>
    <scope>NUCLEOTIDE SEQUENCE</scope>
    <source>
        <strain evidence="3">GSE-TBD4-15B</strain>
    </source>
</reference>
<reference evidence="3" key="1">
    <citation type="submission" date="2021-05" db="EMBL/GenBank/DDBJ databases">
        <authorList>
            <person name="Pietrasiak N."/>
            <person name="Ward R."/>
            <person name="Stajich J.E."/>
            <person name="Kurbessoian T."/>
        </authorList>
    </citation>
    <scope>NUCLEOTIDE SEQUENCE</scope>
    <source>
        <strain evidence="3">GSE-TBD4-15B</strain>
    </source>
</reference>
<dbReference type="GO" id="GO:0032259">
    <property type="term" value="P:methylation"/>
    <property type="evidence" value="ECO:0007669"/>
    <property type="project" value="UniProtKB-KW"/>
</dbReference>
<dbReference type="Gene3D" id="3.40.50.12710">
    <property type="match status" value="1"/>
</dbReference>
<dbReference type="PANTHER" id="PTHR12049:SF7">
    <property type="entry name" value="PROTEIN ARGININE METHYLTRANSFERASE NDUFAF7, MITOCHONDRIAL"/>
    <property type="match status" value="1"/>
</dbReference>
<evidence type="ECO:0000313" key="4">
    <source>
        <dbReference type="Proteomes" id="UP000707356"/>
    </source>
</evidence>
<dbReference type="SUPFAM" id="SSF53335">
    <property type="entry name" value="S-adenosyl-L-methionine-dependent methyltransferases"/>
    <property type="match status" value="1"/>
</dbReference>
<dbReference type="Proteomes" id="UP000707356">
    <property type="component" value="Unassembled WGS sequence"/>
</dbReference>
<evidence type="ECO:0000256" key="1">
    <source>
        <dbReference type="ARBA" id="ARBA00022603"/>
    </source>
</evidence>
<dbReference type="InterPro" id="IPR003788">
    <property type="entry name" value="NDUFAF7"/>
</dbReference>
<evidence type="ECO:0000256" key="2">
    <source>
        <dbReference type="ARBA" id="ARBA00022679"/>
    </source>
</evidence>